<dbReference type="RefSeq" id="WP_207328708.1">
    <property type="nucleotide sequence ID" value="NZ_JAFMYW010000002.1"/>
</dbReference>
<gene>
    <name evidence="2" type="ORF">J2I46_09205</name>
</gene>
<sequence>MKTLASLLLFGVLLTGCKSSNDAVTPATTTNFPDIVAPGTWTISSFMQGTEDKLKTLGSIKITFSSDGKAIATLDNSQSTSGNWSWGGNSYYGTPADSKTVTLNFGTSKPYDKLSKTWTIINVSSSVISLDNANPAENEHLKLSK</sequence>
<evidence type="ECO:0008006" key="4">
    <source>
        <dbReference type="Google" id="ProtNLM"/>
    </source>
</evidence>
<feature type="chain" id="PRO_5046502950" description="Lipocalin-like domain-containing protein" evidence="1">
    <location>
        <begin position="24"/>
        <end position="145"/>
    </location>
</feature>
<comment type="caution">
    <text evidence="2">The sequence shown here is derived from an EMBL/GenBank/DDBJ whole genome shotgun (WGS) entry which is preliminary data.</text>
</comment>
<dbReference type="PROSITE" id="PS51257">
    <property type="entry name" value="PROKAR_LIPOPROTEIN"/>
    <property type="match status" value="1"/>
</dbReference>
<keyword evidence="1" id="KW-0732">Signal</keyword>
<feature type="signal peptide" evidence="1">
    <location>
        <begin position="1"/>
        <end position="23"/>
    </location>
</feature>
<evidence type="ECO:0000256" key="1">
    <source>
        <dbReference type="SAM" id="SignalP"/>
    </source>
</evidence>
<dbReference type="EMBL" id="JAFMYW010000002">
    <property type="protein sequence ID" value="MBO0948756.1"/>
    <property type="molecule type" value="Genomic_DNA"/>
</dbReference>
<keyword evidence="3" id="KW-1185">Reference proteome</keyword>
<name>A0ABS3JFH7_9BACT</name>
<proteinExistence type="predicted"/>
<protein>
    <recommendedName>
        <fullName evidence="4">Lipocalin-like domain-containing protein</fullName>
    </recommendedName>
</protein>
<dbReference type="Proteomes" id="UP000664628">
    <property type="component" value="Unassembled WGS sequence"/>
</dbReference>
<evidence type="ECO:0000313" key="2">
    <source>
        <dbReference type="EMBL" id="MBO0948756.1"/>
    </source>
</evidence>
<organism evidence="2 3">
    <name type="scientific">Fibrella forsythiae</name>
    <dbReference type="NCBI Taxonomy" id="2817061"/>
    <lineage>
        <taxon>Bacteria</taxon>
        <taxon>Pseudomonadati</taxon>
        <taxon>Bacteroidota</taxon>
        <taxon>Cytophagia</taxon>
        <taxon>Cytophagales</taxon>
        <taxon>Spirosomataceae</taxon>
        <taxon>Fibrella</taxon>
    </lineage>
</organism>
<reference evidence="2 3" key="1">
    <citation type="submission" date="2021-03" db="EMBL/GenBank/DDBJ databases">
        <title>Fibrella sp. HMF5405 genome sequencing and assembly.</title>
        <authorList>
            <person name="Kang H."/>
            <person name="Kim H."/>
            <person name="Bae S."/>
            <person name="Joh K."/>
        </authorList>
    </citation>
    <scope>NUCLEOTIDE SEQUENCE [LARGE SCALE GENOMIC DNA]</scope>
    <source>
        <strain evidence="2 3">HMF5405</strain>
    </source>
</reference>
<accession>A0ABS3JFH7</accession>
<evidence type="ECO:0000313" key="3">
    <source>
        <dbReference type="Proteomes" id="UP000664628"/>
    </source>
</evidence>